<accession>S5YCK3</accession>
<feature type="transmembrane region" description="Helical" evidence="1">
    <location>
        <begin position="48"/>
        <end position="67"/>
    </location>
</feature>
<protein>
    <submittedName>
        <fullName evidence="3">HPP family protein</fullName>
    </submittedName>
</protein>
<dbReference type="PANTHER" id="PTHR33741:SF5">
    <property type="entry name" value="TRANSMEMBRANE PROTEIN DDB_G0269096-RELATED"/>
    <property type="match status" value="1"/>
</dbReference>
<dbReference type="Pfam" id="PF04982">
    <property type="entry name" value="TM_HPP"/>
    <property type="match status" value="1"/>
</dbReference>
<name>S5YCK3_PARAH</name>
<dbReference type="PANTHER" id="PTHR33741">
    <property type="entry name" value="TRANSMEMBRANE PROTEIN DDB_G0269096-RELATED"/>
    <property type="match status" value="1"/>
</dbReference>
<dbReference type="STRING" id="1367847.JCM7686_2087"/>
<dbReference type="EMBL" id="CP006650">
    <property type="protein sequence ID" value="AGT09168.1"/>
    <property type="molecule type" value="Genomic_DNA"/>
</dbReference>
<keyword evidence="1" id="KW-1133">Transmembrane helix</keyword>
<proteinExistence type="predicted"/>
<dbReference type="eggNOG" id="COG3448">
    <property type="taxonomic scope" value="Bacteria"/>
</dbReference>
<feature type="transmembrane region" description="Helical" evidence="1">
    <location>
        <begin position="136"/>
        <end position="159"/>
    </location>
</feature>
<keyword evidence="1" id="KW-0812">Transmembrane</keyword>
<evidence type="ECO:0000259" key="2">
    <source>
        <dbReference type="Pfam" id="PF04982"/>
    </source>
</evidence>
<dbReference type="RefSeq" id="WP_020950806.1">
    <property type="nucleotide sequence ID" value="NC_022041.1"/>
</dbReference>
<sequence>MTSAPSDTSAPLTASWRLRVIRALQPALTAGFGGMLAIWAIAELDLNVTQLLLIAPFGASSVLLFALPKSPLARARNVIGGHVISATMGLIVLTLLGNSPLSCGLGVGLAIAAMVLTDTVHPPAGGNPIIVILTGASWQFLLTPILAGAVLLFAMATLYRLAVSKLTGS</sequence>
<evidence type="ECO:0000256" key="1">
    <source>
        <dbReference type="SAM" id="Phobius"/>
    </source>
</evidence>
<dbReference type="KEGG" id="pami:JCM7686_2087"/>
<dbReference type="InterPro" id="IPR058581">
    <property type="entry name" value="TM_HPP"/>
</dbReference>
<dbReference type="Proteomes" id="UP000015480">
    <property type="component" value="Chromosome"/>
</dbReference>
<reference evidence="3 4" key="1">
    <citation type="journal article" date="2014" name="BMC Genomics">
        <title>Architecture and functions of a multipartite genome of the methylotrophic bacterium Paracoccus aminophilus JCM 7686, containing primary and secondary chromids.</title>
        <authorList>
            <person name="Dziewit L."/>
            <person name="Czarnecki J."/>
            <person name="Wibberg D."/>
            <person name="Radlinska M."/>
            <person name="Mrozek P."/>
            <person name="Szymczak M."/>
            <person name="Schluter A."/>
            <person name="Puhler A."/>
            <person name="Bartosik D."/>
        </authorList>
    </citation>
    <scope>NUCLEOTIDE SEQUENCE [LARGE SCALE GENOMIC DNA]</scope>
    <source>
        <strain evidence="3">JCM 7686</strain>
    </source>
</reference>
<keyword evidence="1" id="KW-0472">Membrane</keyword>
<gene>
    <name evidence="3" type="ORF">JCM7686_2087</name>
</gene>
<dbReference type="InterPro" id="IPR007065">
    <property type="entry name" value="HPP"/>
</dbReference>
<keyword evidence="4" id="KW-1185">Reference proteome</keyword>
<dbReference type="AlphaFoldDB" id="S5YCK3"/>
<organism evidence="3 4">
    <name type="scientific">Paracoccus aminophilus JCM 7686</name>
    <dbReference type="NCBI Taxonomy" id="1367847"/>
    <lineage>
        <taxon>Bacteria</taxon>
        <taxon>Pseudomonadati</taxon>
        <taxon>Pseudomonadota</taxon>
        <taxon>Alphaproteobacteria</taxon>
        <taxon>Rhodobacterales</taxon>
        <taxon>Paracoccaceae</taxon>
        <taxon>Paracoccus</taxon>
    </lineage>
</organism>
<evidence type="ECO:0000313" key="4">
    <source>
        <dbReference type="Proteomes" id="UP000015480"/>
    </source>
</evidence>
<evidence type="ECO:0000313" key="3">
    <source>
        <dbReference type="EMBL" id="AGT09168.1"/>
    </source>
</evidence>
<feature type="transmembrane region" description="Helical" evidence="1">
    <location>
        <begin position="88"/>
        <end position="116"/>
    </location>
</feature>
<dbReference type="HOGENOM" id="CLU_040397_3_0_5"/>
<feature type="transmembrane region" description="Helical" evidence="1">
    <location>
        <begin position="20"/>
        <end position="42"/>
    </location>
</feature>
<feature type="domain" description="HPP transmembrane region" evidence="2">
    <location>
        <begin position="24"/>
        <end position="160"/>
    </location>
</feature>
<dbReference type="PATRIC" id="fig|1367847.3.peg.2082"/>